<accession>A0A9E7DT34</accession>
<feature type="disulfide bond" description="Interchain (with C-187)" evidence="2">
    <location>
        <position position="215"/>
    </location>
</feature>
<feature type="disulfide bond" description="Interchain (with C-215)" evidence="2">
    <location>
        <position position="187"/>
    </location>
</feature>
<reference evidence="1" key="1">
    <citation type="journal article" date="2022" name="Microbiome">
        <title>Comparative genomic analysis of five freshwater cyanophages and reference-guided metagenomic data mining.</title>
        <authorList>
            <person name="Du K."/>
            <person name="Yang F."/>
            <person name="Zhang J.T."/>
            <person name="Yu R.C."/>
            <person name="Deng Z."/>
            <person name="Li W.F."/>
            <person name="Chen Y."/>
            <person name="Li Q."/>
            <person name="Zhou C.Z."/>
        </authorList>
    </citation>
    <scope>NUCLEOTIDE SEQUENCE</scope>
</reference>
<protein>
    <submittedName>
        <fullName evidence="1">Baseplate wedge</fullName>
    </submittedName>
</protein>
<reference evidence="2" key="3">
    <citation type="journal article" date="2023" name="Proc. Natl. Acad. Sci. U.S.A.">
        <title>Fine structure and assembly pattern of a minimal myophage Pam3.</title>
        <authorList>
            <person name="Yang F."/>
            <person name="Jiang Y.L."/>
            <person name="Zhang J.T."/>
            <person name="Zhu J."/>
            <person name="Du K."/>
            <person name="Yu R.C."/>
            <person name="Wei Z.L."/>
            <person name="Kong W.W."/>
            <person name="Cui N."/>
            <person name="Li W.F."/>
            <person name="Chen Y."/>
            <person name="Li Q."/>
            <person name="Zhou C.Z."/>
        </authorList>
    </citation>
    <scope>STRUCTURE BY ELECTRON MICROSCOPY (3.19 ANGSTROMS) OF 1-299</scope>
    <scope>DISULFIDE BONDS</scope>
</reference>
<name>A0ACD6BAN5_9CAUD</name>
<sequence length="299" mass="32660">MTYGVQPTGYVKKPLAVHLAEIEASMVDLFGPGVIQTEQSPLGQLNGLYADLSYDLDERGEDLYQSFDPEQAEGSRLDILARYRLLSRRAGESDESFRRAITNVDRARIDLSDLSTALSAINGVSWSRVYVNEDATTDADGIPPNTVSVAVIGGDDDEVAQLVRRYVVPGVGMYGNTTIETTIGGFCRRIRVIRPVLIPTSVEIDVQSRPLKNGCPPPSVNAMAAGLYTELTGPDRPGNGEDGTVYLFRKIMERLYPNVEVVDVRLSQAPAAPTTPPLVMSFFQMMSFNADDILVEIVP</sequence>
<proteinExistence type="evidence at protein level"/>
<accession>A0ACD6BAN5</accession>
<evidence type="ECO:0007829" key="2">
    <source>
        <dbReference type="PDB" id="7YFZ"/>
    </source>
</evidence>
<organism evidence="1">
    <name type="scientific">Pseudanabaena phage Pam3</name>
    <dbReference type="NCBI Taxonomy" id="2936519"/>
    <lineage>
        <taxon>Viruses</taxon>
        <taxon>Duplodnaviria</taxon>
        <taxon>Heunggongvirae</taxon>
        <taxon>Uroviricota</taxon>
        <taxon>Caudoviricetes</taxon>
    </lineage>
</organism>
<reference evidence="1" key="2">
    <citation type="submission" date="2022-03" db="EMBL/GenBank/DDBJ databases">
        <authorList>
            <person name="Du K."/>
            <person name="Yang F."/>
            <person name="Zhang J.T."/>
            <person name="Yu R.C."/>
            <person name="Deng Z."/>
            <person name="Li W.F."/>
            <person name="Chen Y."/>
            <person name="Li Q."/>
            <person name="Zhou C.Z."/>
        </authorList>
    </citation>
    <scope>NUCLEOTIDE SEQUENCE</scope>
</reference>
<gene>
    <name evidence="1" type="ORF">Pam3_22</name>
</gene>
<keyword evidence="2" id="KW-0002">3D-structure</keyword>
<feature type="disulfide bond" description="Interchain (with C-78 in A0A9E7DTG9)" evidence="2">
    <location>
        <position position="215"/>
    </location>
</feature>
<evidence type="ECO:0000313" key="1">
    <source>
        <dbReference type="EMBL" id="UQS95093.1"/>
    </source>
</evidence>
<dbReference type="PDB" id="7YFZ">
    <property type="method" value="EM"/>
    <property type="resolution" value="3.19 A"/>
    <property type="chains" value="A/B/E/F/H/I/K/L/O/P/Q/R=1-299"/>
</dbReference>
<dbReference type="EMBL" id="ON014755">
    <property type="protein sequence ID" value="UQS95093.1"/>
    <property type="molecule type" value="Genomic_DNA"/>
</dbReference>